<sequence>MSVLNFNHPVYPVVEFNKSTDRLLAMNFTDENTQLTEEILADTALFSGWIEKELRAGGCRYGIGGYAEHRTIYSRSTHFGTEAEEPRRLHLGTDIWGAAGTVVHSPLEARVHSFQYNDHFGDYGATIVLRHGNDDNIFYALYGHLNLASICGLQEGQEIKAGEAFAEFGVPEENGHWPPHLHFQLIFDMQGMKGDYPGVCRLSEKEEYLSNCPDPDIILRHTFQ</sequence>
<evidence type="ECO:0000259" key="2">
    <source>
        <dbReference type="Pfam" id="PF01551"/>
    </source>
</evidence>
<name>A0A2U2PN19_9SPHI</name>
<dbReference type="AlphaFoldDB" id="A0A2U2PN19"/>
<proteinExistence type="predicted"/>
<dbReference type="PANTHER" id="PTHR21666:SF289">
    <property type="entry name" value="L-ALA--D-GLU ENDOPEPTIDASE"/>
    <property type="match status" value="1"/>
</dbReference>
<dbReference type="SUPFAM" id="SSF51261">
    <property type="entry name" value="Duplicated hybrid motif"/>
    <property type="match status" value="1"/>
</dbReference>
<dbReference type="InterPro" id="IPR011055">
    <property type="entry name" value="Dup_hybrid_motif"/>
</dbReference>
<comment type="caution">
    <text evidence="3">The sequence shown here is derived from an EMBL/GenBank/DDBJ whole genome shotgun (WGS) entry which is preliminary data.</text>
</comment>
<evidence type="ECO:0000313" key="3">
    <source>
        <dbReference type="EMBL" id="PWG82718.1"/>
    </source>
</evidence>
<organism evidence="3 4">
    <name type="scientific">Pararcticibacter amylolyticus</name>
    <dbReference type="NCBI Taxonomy" id="2173175"/>
    <lineage>
        <taxon>Bacteria</taxon>
        <taxon>Pseudomonadati</taxon>
        <taxon>Bacteroidota</taxon>
        <taxon>Sphingobacteriia</taxon>
        <taxon>Sphingobacteriales</taxon>
        <taxon>Sphingobacteriaceae</taxon>
        <taxon>Pararcticibacter</taxon>
    </lineage>
</organism>
<dbReference type="PANTHER" id="PTHR21666">
    <property type="entry name" value="PEPTIDASE-RELATED"/>
    <property type="match status" value="1"/>
</dbReference>
<dbReference type="Gene3D" id="2.70.70.10">
    <property type="entry name" value="Glucose Permease (Domain IIA)"/>
    <property type="match status" value="1"/>
</dbReference>
<protein>
    <submittedName>
        <fullName evidence="3">Peptidase M23</fullName>
    </submittedName>
</protein>
<dbReference type="GO" id="GO:0004222">
    <property type="term" value="F:metalloendopeptidase activity"/>
    <property type="evidence" value="ECO:0007669"/>
    <property type="project" value="TreeGrafter"/>
</dbReference>
<dbReference type="Proteomes" id="UP000245647">
    <property type="component" value="Unassembled WGS sequence"/>
</dbReference>
<keyword evidence="1" id="KW-0732">Signal</keyword>
<gene>
    <name evidence="3" type="ORF">DDR33_02375</name>
</gene>
<evidence type="ECO:0000313" key="4">
    <source>
        <dbReference type="Proteomes" id="UP000245647"/>
    </source>
</evidence>
<dbReference type="EMBL" id="QEAS01000001">
    <property type="protein sequence ID" value="PWG82718.1"/>
    <property type="molecule type" value="Genomic_DNA"/>
</dbReference>
<evidence type="ECO:0000256" key="1">
    <source>
        <dbReference type="ARBA" id="ARBA00022729"/>
    </source>
</evidence>
<dbReference type="RefSeq" id="WP_109414137.1">
    <property type="nucleotide sequence ID" value="NZ_QEAS01000001.1"/>
</dbReference>
<keyword evidence="4" id="KW-1185">Reference proteome</keyword>
<dbReference type="OrthoDB" id="9801052at2"/>
<reference evidence="3 4" key="1">
    <citation type="submission" date="2018-04" db="EMBL/GenBank/DDBJ databases">
        <title>Pedobacter chongqingensis sp. nov., isolated from a rottenly hemp rope.</title>
        <authorList>
            <person name="Cai Y."/>
        </authorList>
    </citation>
    <scope>NUCLEOTIDE SEQUENCE [LARGE SCALE GENOMIC DNA]</scope>
    <source>
        <strain evidence="3 4">FJ4-8</strain>
    </source>
</reference>
<dbReference type="Pfam" id="PF01551">
    <property type="entry name" value="Peptidase_M23"/>
    <property type="match status" value="1"/>
</dbReference>
<dbReference type="InterPro" id="IPR050570">
    <property type="entry name" value="Cell_wall_metabolism_enzyme"/>
</dbReference>
<feature type="domain" description="M23ase beta-sheet core" evidence="2">
    <location>
        <begin position="89"/>
        <end position="186"/>
    </location>
</feature>
<dbReference type="InterPro" id="IPR016047">
    <property type="entry name" value="M23ase_b-sheet_dom"/>
</dbReference>
<accession>A0A2U2PN19</accession>
<dbReference type="CDD" id="cd12797">
    <property type="entry name" value="M23_peptidase"/>
    <property type="match status" value="1"/>
</dbReference>